<feature type="transmembrane region" description="Helical" evidence="6">
    <location>
        <begin position="259"/>
        <end position="279"/>
    </location>
</feature>
<feature type="transmembrane region" description="Helical" evidence="6">
    <location>
        <begin position="56"/>
        <end position="75"/>
    </location>
</feature>
<feature type="transmembrane region" description="Helical" evidence="6">
    <location>
        <begin position="228"/>
        <end position="247"/>
    </location>
</feature>
<feature type="transmembrane region" description="Helical" evidence="6">
    <location>
        <begin position="16"/>
        <end position="35"/>
    </location>
</feature>
<dbReference type="PANTHER" id="PTHR12570:SF92">
    <property type="entry name" value="SPICHTHYIN, ISOFORM B"/>
    <property type="match status" value="1"/>
</dbReference>
<feature type="transmembrane region" description="Helical" evidence="6">
    <location>
        <begin position="185"/>
        <end position="208"/>
    </location>
</feature>
<dbReference type="InterPro" id="IPR008521">
    <property type="entry name" value="Mg_trans_NIPA"/>
</dbReference>
<evidence type="ECO:0000256" key="1">
    <source>
        <dbReference type="ARBA" id="ARBA00004141"/>
    </source>
</evidence>
<dbReference type="InterPro" id="IPR037185">
    <property type="entry name" value="EmrE-like"/>
</dbReference>
<reference evidence="7" key="1">
    <citation type="submission" date="2020-04" db="EMBL/GenBank/DDBJ databases">
        <authorList>
            <person name="Neveu A P."/>
        </authorList>
    </citation>
    <scope>NUCLEOTIDE SEQUENCE</scope>
    <source>
        <tissue evidence="7">Whole embryo</tissue>
    </source>
</reference>
<dbReference type="SUPFAM" id="SSF103481">
    <property type="entry name" value="Multidrug resistance efflux transporter EmrE"/>
    <property type="match status" value="1"/>
</dbReference>
<dbReference type="AlphaFoldDB" id="A0A6F9DMR8"/>
<keyword evidence="3 6" id="KW-0812">Transmembrane</keyword>
<keyword evidence="4 6" id="KW-1133">Transmembrane helix</keyword>
<evidence type="ECO:0000256" key="2">
    <source>
        <dbReference type="ARBA" id="ARBA00007230"/>
    </source>
</evidence>
<comment type="similarity">
    <text evidence="2">Belongs to the NIPA family.</text>
</comment>
<proteinExistence type="evidence at transcript level"/>
<feature type="transmembrane region" description="Helical" evidence="6">
    <location>
        <begin position="158"/>
        <end position="178"/>
    </location>
</feature>
<feature type="transmembrane region" description="Helical" evidence="6">
    <location>
        <begin position="81"/>
        <end position="106"/>
    </location>
</feature>
<dbReference type="GO" id="GO:0015095">
    <property type="term" value="F:magnesium ion transmembrane transporter activity"/>
    <property type="evidence" value="ECO:0007669"/>
    <property type="project" value="InterPro"/>
</dbReference>
<accession>A0A6F9DMR8</accession>
<evidence type="ECO:0000256" key="6">
    <source>
        <dbReference type="SAM" id="Phobius"/>
    </source>
</evidence>
<gene>
    <name evidence="7" type="primary">Nipa2-001</name>
</gene>
<dbReference type="GO" id="GO:0016020">
    <property type="term" value="C:membrane"/>
    <property type="evidence" value="ECO:0007669"/>
    <property type="project" value="UniProtKB-SubCell"/>
</dbReference>
<dbReference type="EMBL" id="LR788468">
    <property type="protein sequence ID" value="CAB3264330.1"/>
    <property type="molecule type" value="mRNA"/>
</dbReference>
<protein>
    <submittedName>
        <fullName evidence="7">Magnesium transporter NIPA2-like</fullName>
    </submittedName>
</protein>
<feature type="transmembrane region" description="Helical" evidence="6">
    <location>
        <begin position="118"/>
        <end position="138"/>
    </location>
</feature>
<evidence type="ECO:0000313" key="7">
    <source>
        <dbReference type="EMBL" id="CAB3264330.1"/>
    </source>
</evidence>
<evidence type="ECO:0000256" key="4">
    <source>
        <dbReference type="ARBA" id="ARBA00022989"/>
    </source>
</evidence>
<sequence length="326" mass="35499">MVETENVDSPAESHPFIGLLLSVVSAILVGSSFILQKKGILRTKLHPSKQDVSSHTEFGYLLQCTWWLGMLSMAVGEIINFVAYTIAPAILITPLGALRVIVSALLSSMFLNEKLNKLGKIGVLLSLVGSTVIVIHAPRQEKVSNFTELVDRFTNWAFLIYCSVLVLATLYLIIYLAPRRGHRDMLVYVTIGNIVGALTVLCGKGLGISLKDLFSPPADSLPVYMHPLFWVLVLANVVGIAVQIVYLNRALALFNTSAVIPVMYVFTNLFLVVGSILLFQEFAYLRMEDCAGLACGFITIVTGVVLLNSFKSPSGDFSSTPGERGV</sequence>
<evidence type="ECO:0000256" key="3">
    <source>
        <dbReference type="ARBA" id="ARBA00022692"/>
    </source>
</evidence>
<dbReference type="Pfam" id="PF05653">
    <property type="entry name" value="Mg_trans_NIPA"/>
    <property type="match status" value="1"/>
</dbReference>
<evidence type="ECO:0000256" key="5">
    <source>
        <dbReference type="ARBA" id="ARBA00023136"/>
    </source>
</evidence>
<comment type="subcellular location">
    <subcellularLocation>
        <location evidence="1">Membrane</location>
        <topology evidence="1">Multi-pass membrane protein</topology>
    </subcellularLocation>
</comment>
<feature type="transmembrane region" description="Helical" evidence="6">
    <location>
        <begin position="291"/>
        <end position="310"/>
    </location>
</feature>
<dbReference type="PANTHER" id="PTHR12570">
    <property type="match status" value="1"/>
</dbReference>
<keyword evidence="5 6" id="KW-0472">Membrane</keyword>
<organism evidence="7">
    <name type="scientific">Phallusia mammillata</name>
    <dbReference type="NCBI Taxonomy" id="59560"/>
    <lineage>
        <taxon>Eukaryota</taxon>
        <taxon>Metazoa</taxon>
        <taxon>Chordata</taxon>
        <taxon>Tunicata</taxon>
        <taxon>Ascidiacea</taxon>
        <taxon>Phlebobranchia</taxon>
        <taxon>Ascidiidae</taxon>
        <taxon>Phallusia</taxon>
    </lineage>
</organism>
<name>A0A6F9DMR8_9ASCI</name>